<evidence type="ECO:0000256" key="1">
    <source>
        <dbReference type="ARBA" id="ARBA00005801"/>
    </source>
</evidence>
<keyword evidence="5" id="KW-1185">Reference proteome</keyword>
<protein>
    <submittedName>
        <fullName evidence="4">Peptidase</fullName>
    </submittedName>
</protein>
<name>A0A3D8I336_9HELI</name>
<feature type="transmembrane region" description="Helical" evidence="2">
    <location>
        <begin position="117"/>
        <end position="135"/>
    </location>
</feature>
<evidence type="ECO:0000256" key="2">
    <source>
        <dbReference type="SAM" id="Phobius"/>
    </source>
</evidence>
<feature type="transmembrane region" description="Helical" evidence="2">
    <location>
        <begin position="165"/>
        <end position="185"/>
    </location>
</feature>
<proteinExistence type="inferred from homology"/>
<keyword evidence="2" id="KW-0812">Transmembrane</keyword>
<sequence>MDISLWGFALFSLCYAFMGVILIALYVHTYRGHILPFVFSSWEYRIYFLLLCAFSFMILVWQGLGALYVILMFLLLLGIIDIKCLALPDILNFALLGICVVYAFLESTLMQESFIQRVLLGFGVGGVFFALKILYQSLSNRDIMGEADIIVLCSLGVAFGTLDTFMSVFLGSICALLYALVFALYSRQSLIQLKLPFCFFVFLGTMLHLGFGVWLYA</sequence>
<dbReference type="EMBL" id="NXLR01000011">
    <property type="protein sequence ID" value="RDU59527.1"/>
    <property type="molecule type" value="Genomic_DNA"/>
</dbReference>
<feature type="transmembrane region" description="Helical" evidence="2">
    <location>
        <begin position="6"/>
        <end position="27"/>
    </location>
</feature>
<dbReference type="AlphaFoldDB" id="A0A3D8I336"/>
<dbReference type="InterPro" id="IPR050882">
    <property type="entry name" value="Prepilin_peptidase/N-MTase"/>
</dbReference>
<feature type="transmembrane region" description="Helical" evidence="2">
    <location>
        <begin position="86"/>
        <end position="105"/>
    </location>
</feature>
<dbReference type="PANTHER" id="PTHR30487">
    <property type="entry name" value="TYPE 4 PREPILIN-LIKE PROTEINS LEADER PEPTIDE-PROCESSING ENZYME"/>
    <property type="match status" value="1"/>
</dbReference>
<keyword evidence="2" id="KW-0472">Membrane</keyword>
<dbReference type="GO" id="GO:0004190">
    <property type="term" value="F:aspartic-type endopeptidase activity"/>
    <property type="evidence" value="ECO:0007669"/>
    <property type="project" value="InterPro"/>
</dbReference>
<dbReference type="Gene3D" id="1.20.120.1220">
    <property type="match status" value="1"/>
</dbReference>
<dbReference type="OrthoDB" id="5325762at2"/>
<comment type="caution">
    <text evidence="4">The sequence shown here is derived from an EMBL/GenBank/DDBJ whole genome shotgun (WGS) entry which is preliminary data.</text>
</comment>
<dbReference type="Pfam" id="PF01478">
    <property type="entry name" value="Peptidase_A24"/>
    <property type="match status" value="1"/>
</dbReference>
<evidence type="ECO:0000313" key="4">
    <source>
        <dbReference type="EMBL" id="RDU59527.1"/>
    </source>
</evidence>
<dbReference type="GO" id="GO:0006465">
    <property type="term" value="P:signal peptide processing"/>
    <property type="evidence" value="ECO:0007669"/>
    <property type="project" value="TreeGrafter"/>
</dbReference>
<feature type="domain" description="Prepilin type IV endopeptidase peptidase" evidence="3">
    <location>
        <begin position="69"/>
        <end position="180"/>
    </location>
</feature>
<reference evidence="4 5" key="1">
    <citation type="submission" date="2018-04" db="EMBL/GenBank/DDBJ databases">
        <title>Novel Campyloabacter and Helicobacter Species and Strains.</title>
        <authorList>
            <person name="Mannion A.J."/>
            <person name="Shen Z."/>
            <person name="Fox J.G."/>
        </authorList>
    </citation>
    <scope>NUCLEOTIDE SEQUENCE [LARGE SCALE GENOMIC DNA]</scope>
    <source>
        <strain evidence="4 5">MIT 98-6070</strain>
    </source>
</reference>
<dbReference type="PANTHER" id="PTHR30487:SF0">
    <property type="entry name" value="PREPILIN LEADER PEPTIDASE_N-METHYLTRANSFERASE-RELATED"/>
    <property type="match status" value="1"/>
</dbReference>
<dbReference type="GO" id="GO:0005886">
    <property type="term" value="C:plasma membrane"/>
    <property type="evidence" value="ECO:0007669"/>
    <property type="project" value="TreeGrafter"/>
</dbReference>
<feature type="transmembrane region" description="Helical" evidence="2">
    <location>
        <begin position="47"/>
        <end position="80"/>
    </location>
</feature>
<dbReference type="InterPro" id="IPR000045">
    <property type="entry name" value="Prepilin_IV_endopep_pep"/>
</dbReference>
<dbReference type="Proteomes" id="UP000256599">
    <property type="component" value="Unassembled WGS sequence"/>
</dbReference>
<feature type="transmembrane region" description="Helical" evidence="2">
    <location>
        <begin position="197"/>
        <end position="216"/>
    </location>
</feature>
<evidence type="ECO:0000313" key="5">
    <source>
        <dbReference type="Proteomes" id="UP000256599"/>
    </source>
</evidence>
<accession>A0A3D8I336</accession>
<organism evidence="4 5">
    <name type="scientific">Helicobacter marmotae</name>
    <dbReference type="NCBI Taxonomy" id="152490"/>
    <lineage>
        <taxon>Bacteria</taxon>
        <taxon>Pseudomonadati</taxon>
        <taxon>Campylobacterota</taxon>
        <taxon>Epsilonproteobacteria</taxon>
        <taxon>Campylobacterales</taxon>
        <taxon>Helicobacteraceae</taxon>
        <taxon>Helicobacter</taxon>
    </lineage>
</organism>
<evidence type="ECO:0000259" key="3">
    <source>
        <dbReference type="Pfam" id="PF01478"/>
    </source>
</evidence>
<keyword evidence="2" id="KW-1133">Transmembrane helix</keyword>
<gene>
    <name evidence="4" type="ORF">CQA63_06370</name>
</gene>
<dbReference type="RefSeq" id="WP_104699766.1">
    <property type="nucleotide sequence ID" value="NZ_FZPP01000014.1"/>
</dbReference>
<comment type="similarity">
    <text evidence="1">Belongs to the peptidase A24 family.</text>
</comment>